<dbReference type="PANTHER" id="PTHR47657:SF13">
    <property type="entry name" value="ZN(2)-C6 FUNGAL-TYPE DOMAIN-CONTAINING PROTEIN-RELATED"/>
    <property type="match status" value="1"/>
</dbReference>
<feature type="region of interest" description="Disordered" evidence="1">
    <location>
        <begin position="1"/>
        <end position="24"/>
    </location>
</feature>
<dbReference type="EMBL" id="PXXK01000823">
    <property type="protein sequence ID" value="RFN41685.1"/>
    <property type="molecule type" value="Genomic_DNA"/>
</dbReference>
<name>A0A395M6Y8_9HYPO</name>
<dbReference type="GO" id="GO:0000981">
    <property type="term" value="F:DNA-binding transcription factor activity, RNA polymerase II-specific"/>
    <property type="evidence" value="ECO:0007669"/>
    <property type="project" value="TreeGrafter"/>
</dbReference>
<dbReference type="AlphaFoldDB" id="A0A395M6Y8"/>
<gene>
    <name evidence="2" type="ORF">FIE12Z_12936</name>
</gene>
<sequence length="377" mass="42122">MTSASLERIQRSALRRGPGRPRKDWAALASNSTGTWTLKSFSTSSGPLTSLEDQPSTNNACSLSVSDAELMAHYVHCTATTLSESDSADSGMVMFWKHNVLKIGFSHQYVLRLVYALAAFHLAYSHGKEPKHRAKYLSVAKSHSEIGLRQLNEALSDITESNCSALYVSALLVSYCSFAAGPKSVNDLMVCEVGSEAAYYQLPLIHGVRLIRRAIEPATLFTGYLAPLVESTPERKTLESPHLHINWVDPVEKLREWIGSSSDSHTTTFKQAVLSLSAVYEANYGNKDGSYGLVFGWLYRLQDAFLISLKDKQPLALLILSYFVPLLKTIRPCWLLVNWPEHILKSIRGMLSEEHQKWLEWPEQIVTQLDYQASQLA</sequence>
<keyword evidence="3" id="KW-1185">Reference proteome</keyword>
<dbReference type="Proteomes" id="UP000265631">
    <property type="component" value="Unassembled WGS sequence"/>
</dbReference>
<accession>A0A395M6Y8</accession>
<dbReference type="InterPro" id="IPR052400">
    <property type="entry name" value="Zn2-C6_fungal_TF"/>
</dbReference>
<proteinExistence type="predicted"/>
<dbReference type="PANTHER" id="PTHR47657">
    <property type="entry name" value="STEROL REGULATORY ELEMENT-BINDING PROTEIN ECM22"/>
    <property type="match status" value="1"/>
</dbReference>
<evidence type="ECO:0000313" key="3">
    <source>
        <dbReference type="Proteomes" id="UP000265631"/>
    </source>
</evidence>
<comment type="caution">
    <text evidence="2">The sequence shown here is derived from an EMBL/GenBank/DDBJ whole genome shotgun (WGS) entry which is preliminary data.</text>
</comment>
<dbReference type="STRING" id="2594813.A0A395M6Y8"/>
<organism evidence="2 3">
    <name type="scientific">Fusarium flagelliforme</name>
    <dbReference type="NCBI Taxonomy" id="2675880"/>
    <lineage>
        <taxon>Eukaryota</taxon>
        <taxon>Fungi</taxon>
        <taxon>Dikarya</taxon>
        <taxon>Ascomycota</taxon>
        <taxon>Pezizomycotina</taxon>
        <taxon>Sordariomycetes</taxon>
        <taxon>Hypocreomycetidae</taxon>
        <taxon>Hypocreales</taxon>
        <taxon>Nectriaceae</taxon>
        <taxon>Fusarium</taxon>
        <taxon>Fusarium incarnatum-equiseti species complex</taxon>
    </lineage>
</organism>
<reference evidence="2 3" key="1">
    <citation type="journal article" date="2018" name="PLoS Pathog.">
        <title>Evolution of structural diversity of trichothecenes, a family of toxins produced by plant pathogenic and entomopathogenic fungi.</title>
        <authorList>
            <person name="Proctor R.H."/>
            <person name="McCormick S.P."/>
            <person name="Kim H.S."/>
            <person name="Cardoza R.E."/>
            <person name="Stanley A.M."/>
            <person name="Lindo L."/>
            <person name="Kelly A."/>
            <person name="Brown D.W."/>
            <person name="Lee T."/>
            <person name="Vaughan M.M."/>
            <person name="Alexander N.J."/>
            <person name="Busman M."/>
            <person name="Gutierrez S."/>
        </authorList>
    </citation>
    <scope>NUCLEOTIDE SEQUENCE [LARGE SCALE GENOMIC DNA]</scope>
    <source>
        <strain evidence="2 3">NRRL 13405</strain>
    </source>
</reference>
<protein>
    <submittedName>
        <fullName evidence="2">Sterol uptake control protein 2</fullName>
    </submittedName>
</protein>
<evidence type="ECO:0000256" key="1">
    <source>
        <dbReference type="SAM" id="MobiDB-lite"/>
    </source>
</evidence>
<evidence type="ECO:0000313" key="2">
    <source>
        <dbReference type="EMBL" id="RFN41685.1"/>
    </source>
</evidence>